<name>A0A5N5N3K5_9ROSI</name>
<sequence>MIVSVESLAMNSTGLPSNPMKSKTTEKNSSISHNILQARWVKKKGVFGASQLSFVSCGLHAAQQSRLLNRKHFGVLFGLSHHYYASLCPGTKEVPGTGKERQREKGRETSLEKGSVRFERKKTTTSCSPGQGKNTDA</sequence>
<comment type="caution">
    <text evidence="2">The sequence shown here is derived from an EMBL/GenBank/DDBJ whole genome shotgun (WGS) entry which is preliminary data.</text>
</comment>
<proteinExistence type="predicted"/>
<protein>
    <submittedName>
        <fullName evidence="2">Uncharacterized protein</fullName>
    </submittedName>
</protein>
<dbReference type="EMBL" id="VDCV01000004">
    <property type="protein sequence ID" value="KAB5561568.1"/>
    <property type="molecule type" value="Genomic_DNA"/>
</dbReference>
<evidence type="ECO:0000256" key="1">
    <source>
        <dbReference type="SAM" id="MobiDB-lite"/>
    </source>
</evidence>
<reference evidence="3" key="1">
    <citation type="journal article" date="2019" name="Gigascience">
        <title>De novo genome assembly of the endangered Acer yangbiense, a plant species with extremely small populations endemic to Yunnan Province, China.</title>
        <authorList>
            <person name="Yang J."/>
            <person name="Wariss H.M."/>
            <person name="Tao L."/>
            <person name="Zhang R."/>
            <person name="Yun Q."/>
            <person name="Hollingsworth P."/>
            <person name="Dao Z."/>
            <person name="Luo G."/>
            <person name="Guo H."/>
            <person name="Ma Y."/>
            <person name="Sun W."/>
        </authorList>
    </citation>
    <scope>NUCLEOTIDE SEQUENCE [LARGE SCALE GENOMIC DNA]</scope>
    <source>
        <strain evidence="3">cv. br00</strain>
    </source>
</reference>
<gene>
    <name evidence="2" type="ORF">DKX38_006525</name>
</gene>
<keyword evidence="3" id="KW-1185">Reference proteome</keyword>
<dbReference type="Proteomes" id="UP000326939">
    <property type="component" value="Chromosome 4"/>
</dbReference>
<evidence type="ECO:0000313" key="2">
    <source>
        <dbReference type="EMBL" id="KAB5561568.1"/>
    </source>
</evidence>
<feature type="compositionally biased region" description="Basic and acidic residues" evidence="1">
    <location>
        <begin position="98"/>
        <end position="122"/>
    </location>
</feature>
<dbReference type="AlphaFoldDB" id="A0A5N5N3K5"/>
<feature type="region of interest" description="Disordered" evidence="1">
    <location>
        <begin position="90"/>
        <end position="137"/>
    </location>
</feature>
<evidence type="ECO:0000313" key="3">
    <source>
        <dbReference type="Proteomes" id="UP000326939"/>
    </source>
</evidence>
<accession>A0A5N5N3K5</accession>
<organism evidence="2 3">
    <name type="scientific">Salix brachista</name>
    <dbReference type="NCBI Taxonomy" id="2182728"/>
    <lineage>
        <taxon>Eukaryota</taxon>
        <taxon>Viridiplantae</taxon>
        <taxon>Streptophyta</taxon>
        <taxon>Embryophyta</taxon>
        <taxon>Tracheophyta</taxon>
        <taxon>Spermatophyta</taxon>
        <taxon>Magnoliopsida</taxon>
        <taxon>eudicotyledons</taxon>
        <taxon>Gunneridae</taxon>
        <taxon>Pentapetalae</taxon>
        <taxon>rosids</taxon>
        <taxon>fabids</taxon>
        <taxon>Malpighiales</taxon>
        <taxon>Salicaceae</taxon>
        <taxon>Saliceae</taxon>
        <taxon>Salix</taxon>
    </lineage>
</organism>
<feature type="compositionally biased region" description="Polar residues" evidence="1">
    <location>
        <begin position="124"/>
        <end position="137"/>
    </location>
</feature>